<feature type="transmembrane region" description="Helical" evidence="9">
    <location>
        <begin position="439"/>
        <end position="461"/>
    </location>
</feature>
<feature type="region of interest" description="Disordered" evidence="8">
    <location>
        <begin position="1"/>
        <end position="101"/>
    </location>
</feature>
<evidence type="ECO:0000259" key="10">
    <source>
        <dbReference type="PROSITE" id="PS50850"/>
    </source>
</evidence>
<feature type="compositionally biased region" description="Basic and acidic residues" evidence="8">
    <location>
        <begin position="35"/>
        <end position="64"/>
    </location>
</feature>
<feature type="transmembrane region" description="Helical" evidence="9">
    <location>
        <begin position="468"/>
        <end position="490"/>
    </location>
</feature>
<dbReference type="InterPro" id="IPR050549">
    <property type="entry name" value="MFS_Trehalose_Transporter"/>
</dbReference>
<dbReference type="Proteomes" id="UP000677054">
    <property type="component" value="Unassembled WGS sequence"/>
</dbReference>
<proteinExistence type="inferred from homology"/>
<dbReference type="InterPro" id="IPR003663">
    <property type="entry name" value="Sugar/inositol_transpt"/>
</dbReference>
<evidence type="ECO:0000256" key="2">
    <source>
        <dbReference type="ARBA" id="ARBA00022475"/>
    </source>
</evidence>
<feature type="transmembrane region" description="Helical" evidence="9">
    <location>
        <begin position="540"/>
        <end position="560"/>
    </location>
</feature>
<reference evidence="11" key="1">
    <citation type="submission" date="2020-11" db="EMBL/GenBank/DDBJ databases">
        <authorList>
            <person name="Tran Van P."/>
        </authorList>
    </citation>
    <scope>NUCLEOTIDE SEQUENCE</scope>
</reference>
<dbReference type="PROSITE" id="PS50850">
    <property type="entry name" value="MFS"/>
    <property type="match status" value="1"/>
</dbReference>
<dbReference type="PROSITE" id="PS00217">
    <property type="entry name" value="SUGAR_TRANSPORT_2"/>
    <property type="match status" value="1"/>
</dbReference>
<feature type="transmembrane region" description="Helical" evidence="9">
    <location>
        <begin position="166"/>
        <end position="187"/>
    </location>
</feature>
<evidence type="ECO:0000313" key="12">
    <source>
        <dbReference type="Proteomes" id="UP000677054"/>
    </source>
</evidence>
<gene>
    <name evidence="11" type="ORF">DSTB1V02_LOCUS6756</name>
</gene>
<dbReference type="EMBL" id="CAJPEV010001274">
    <property type="protein sequence ID" value="CAG0891792.1"/>
    <property type="molecule type" value="Genomic_DNA"/>
</dbReference>
<evidence type="ECO:0000256" key="4">
    <source>
        <dbReference type="ARBA" id="ARBA00022989"/>
    </source>
</evidence>
<dbReference type="InterPro" id="IPR005829">
    <property type="entry name" value="Sugar_transporter_CS"/>
</dbReference>
<keyword evidence="6" id="KW-0325">Glycoprotein</keyword>
<evidence type="ECO:0000256" key="6">
    <source>
        <dbReference type="ARBA" id="ARBA00023180"/>
    </source>
</evidence>
<organism evidence="11">
    <name type="scientific">Darwinula stevensoni</name>
    <dbReference type="NCBI Taxonomy" id="69355"/>
    <lineage>
        <taxon>Eukaryota</taxon>
        <taxon>Metazoa</taxon>
        <taxon>Ecdysozoa</taxon>
        <taxon>Arthropoda</taxon>
        <taxon>Crustacea</taxon>
        <taxon>Oligostraca</taxon>
        <taxon>Ostracoda</taxon>
        <taxon>Podocopa</taxon>
        <taxon>Podocopida</taxon>
        <taxon>Darwinulocopina</taxon>
        <taxon>Darwinuloidea</taxon>
        <taxon>Darwinulidae</taxon>
        <taxon>Darwinula</taxon>
    </lineage>
</organism>
<evidence type="ECO:0000256" key="8">
    <source>
        <dbReference type="SAM" id="MobiDB-lite"/>
    </source>
</evidence>
<keyword evidence="4 9" id="KW-1133">Transmembrane helix</keyword>
<evidence type="ECO:0000256" key="7">
    <source>
        <dbReference type="ARBA" id="ARBA00024348"/>
    </source>
</evidence>
<keyword evidence="2" id="KW-1003">Cell membrane</keyword>
<evidence type="ECO:0000313" key="11">
    <source>
        <dbReference type="EMBL" id="CAD7246914.1"/>
    </source>
</evidence>
<keyword evidence="12" id="KW-1185">Reference proteome</keyword>
<evidence type="ECO:0000256" key="9">
    <source>
        <dbReference type="SAM" id="Phobius"/>
    </source>
</evidence>
<dbReference type="EMBL" id="LR900791">
    <property type="protein sequence ID" value="CAD7246914.1"/>
    <property type="molecule type" value="Genomic_DNA"/>
</dbReference>
<comment type="subcellular location">
    <subcellularLocation>
        <location evidence="1">Cell membrane</location>
        <topology evidence="1">Multi-pass membrane protein</topology>
    </subcellularLocation>
</comment>
<feature type="transmembrane region" description="Helical" evidence="9">
    <location>
        <begin position="399"/>
        <end position="427"/>
    </location>
</feature>
<feature type="transmembrane region" description="Helical" evidence="9">
    <location>
        <begin position="207"/>
        <end position="229"/>
    </location>
</feature>
<comment type="similarity">
    <text evidence="7">Belongs to the major facilitator superfamily. Sugar transporter (TC 2.A.1.1) family. Trehalose transporter subfamily.</text>
</comment>
<dbReference type="FunFam" id="1.20.1250.20:FF:000055">
    <property type="entry name" value="Facilitated trehalose transporter Tret1-2 homolog"/>
    <property type="match status" value="1"/>
</dbReference>
<dbReference type="OrthoDB" id="6339427at2759"/>
<keyword evidence="3 9" id="KW-0812">Transmembrane</keyword>
<feature type="transmembrane region" description="Helical" evidence="9">
    <location>
        <begin position="572"/>
        <end position="591"/>
    </location>
</feature>
<feature type="domain" description="Major facilitator superfamily (MFS) profile" evidence="10">
    <location>
        <begin position="168"/>
        <end position="595"/>
    </location>
</feature>
<dbReference type="PANTHER" id="PTHR48021">
    <property type="match status" value="1"/>
</dbReference>
<dbReference type="GO" id="GO:0005886">
    <property type="term" value="C:plasma membrane"/>
    <property type="evidence" value="ECO:0007669"/>
    <property type="project" value="UniProtKB-SubCell"/>
</dbReference>
<feature type="region of interest" description="Disordered" evidence="8">
    <location>
        <begin position="641"/>
        <end position="664"/>
    </location>
</feature>
<dbReference type="GO" id="GO:0051119">
    <property type="term" value="F:sugar transmembrane transporter activity"/>
    <property type="evidence" value="ECO:0007669"/>
    <property type="project" value="InterPro"/>
</dbReference>
<evidence type="ECO:0000256" key="3">
    <source>
        <dbReference type="ARBA" id="ARBA00022692"/>
    </source>
</evidence>
<dbReference type="InterPro" id="IPR044775">
    <property type="entry name" value="MFS_ERD6/Tret1-like"/>
</dbReference>
<feature type="transmembrane region" description="Helical" evidence="9">
    <location>
        <begin position="322"/>
        <end position="340"/>
    </location>
</feature>
<dbReference type="Pfam" id="PF00083">
    <property type="entry name" value="Sugar_tr"/>
    <property type="match status" value="1"/>
</dbReference>
<dbReference type="SUPFAM" id="SSF103473">
    <property type="entry name" value="MFS general substrate transporter"/>
    <property type="match status" value="1"/>
</dbReference>
<dbReference type="Gene3D" id="1.20.1250.20">
    <property type="entry name" value="MFS general substrate transporter like domains"/>
    <property type="match status" value="1"/>
</dbReference>
<feature type="transmembrane region" description="Helical" evidence="9">
    <location>
        <begin position="510"/>
        <end position="528"/>
    </location>
</feature>
<feature type="transmembrane region" description="Helical" evidence="9">
    <location>
        <begin position="236"/>
        <end position="255"/>
    </location>
</feature>
<sequence length="664" mass="72115">MSPFRPSVLRGVPSQPVGREVTDQVPIQKTSTDGKMPKEKKACKADGKHDSNVLWCGKDKKGLADGDGQNDVGERPSSLQVWRGRVTQNPSGSGLTTPEPRADKVAHPAELNLAETGKAGTKKKTKMTSCGWDALGSLDFLDCQGRRVLQEHPCQVLPSKSYRTQILAAMTVAIGNLVVGTSTAYTSPALASMNSTDSLIQPTQEEATWIGSLMPLCALCGAIVGGTLIEKLGRKHTLLLSSIPFTASWLLIAFAQDIMMIYAGRAFAGLCVGVISLASPIYMSEISEPAIRGTLGVLSSTVGNFGILFIYLMGYFLEWDQLALVSTAIPVIFISLLFLIPETPRWYLSKGKKKQAKKALIWLRSKGHDVDSELIGINTHIEAQMRQKTTLKDLVTKPLYVRALFISLGLMFFQQFSGINAVIFYTVDIFRAAGSTVDGYLSTIIVGLVNLASTIFANVFVDRLGRKVLMYVSGTVMTVSLAALGAFFYLKNTYGSEGVSSLGWLPLTSLVLYVIAFSFGVGPVPWLMMGEIFPSKIKGVAGSLTTSFNWICTFIVTKNFDGMTEGLGTHGAFWLFMANCIVAVLFVAIFVPETKGQTLEQIQEDLNETNVFRAPSRSLSRIVRNLSMVIRHDEAGIRPTPHLDSIIPEEDEEKGKLNNGAGPA</sequence>
<dbReference type="InterPro" id="IPR020846">
    <property type="entry name" value="MFS_dom"/>
</dbReference>
<feature type="transmembrane region" description="Helical" evidence="9">
    <location>
        <begin position="261"/>
        <end position="283"/>
    </location>
</feature>
<evidence type="ECO:0000256" key="5">
    <source>
        <dbReference type="ARBA" id="ARBA00023136"/>
    </source>
</evidence>
<feature type="compositionally biased region" description="Polar residues" evidence="8">
    <location>
        <begin position="86"/>
        <end position="96"/>
    </location>
</feature>
<keyword evidence="5 9" id="KW-0472">Membrane</keyword>
<dbReference type="PROSITE" id="PS00216">
    <property type="entry name" value="SUGAR_TRANSPORT_1"/>
    <property type="match status" value="1"/>
</dbReference>
<dbReference type="PRINTS" id="PR00171">
    <property type="entry name" value="SUGRTRNSPORT"/>
</dbReference>
<name>A0A7R8XC38_9CRUS</name>
<dbReference type="PANTHER" id="PTHR48021:SF1">
    <property type="entry name" value="GH07001P-RELATED"/>
    <property type="match status" value="1"/>
</dbReference>
<feature type="transmembrane region" description="Helical" evidence="9">
    <location>
        <begin position="295"/>
        <end position="316"/>
    </location>
</feature>
<evidence type="ECO:0000256" key="1">
    <source>
        <dbReference type="ARBA" id="ARBA00004651"/>
    </source>
</evidence>
<protein>
    <recommendedName>
        <fullName evidence="10">Major facilitator superfamily (MFS) profile domain-containing protein</fullName>
    </recommendedName>
</protein>
<dbReference type="InterPro" id="IPR036259">
    <property type="entry name" value="MFS_trans_sf"/>
</dbReference>
<dbReference type="InterPro" id="IPR005828">
    <property type="entry name" value="MFS_sugar_transport-like"/>
</dbReference>
<dbReference type="AlphaFoldDB" id="A0A7R8XC38"/>
<accession>A0A7R8XC38</accession>
<dbReference type="NCBIfam" id="TIGR00879">
    <property type="entry name" value="SP"/>
    <property type="match status" value="1"/>
</dbReference>
<dbReference type="CDD" id="cd17358">
    <property type="entry name" value="MFS_GLUT6_8_Class3_like"/>
    <property type="match status" value="1"/>
</dbReference>